<dbReference type="GO" id="GO:0031028">
    <property type="term" value="P:septation initiation signaling"/>
    <property type="evidence" value="ECO:0007669"/>
    <property type="project" value="TreeGrafter"/>
</dbReference>
<dbReference type="SMART" id="SM00365">
    <property type="entry name" value="LRR_SD22"/>
    <property type="match status" value="3"/>
</dbReference>
<feature type="region of interest" description="Disordered" evidence="3">
    <location>
        <begin position="349"/>
        <end position="375"/>
    </location>
</feature>
<comment type="caution">
    <text evidence="4">The sequence shown here is derived from an EMBL/GenBank/DDBJ whole genome shotgun (WGS) entry which is preliminary data.</text>
</comment>
<feature type="region of interest" description="Disordered" evidence="3">
    <location>
        <begin position="603"/>
        <end position="642"/>
    </location>
</feature>
<evidence type="ECO:0000256" key="3">
    <source>
        <dbReference type="SAM" id="MobiDB-lite"/>
    </source>
</evidence>
<dbReference type="SUPFAM" id="SSF52058">
    <property type="entry name" value="L domain-like"/>
    <property type="match status" value="1"/>
</dbReference>
<proteinExistence type="predicted"/>
<dbReference type="InterPro" id="IPR001611">
    <property type="entry name" value="Leu-rich_rpt"/>
</dbReference>
<dbReference type="PROSITE" id="PS51450">
    <property type="entry name" value="LRR"/>
    <property type="match status" value="3"/>
</dbReference>
<dbReference type="SMART" id="SM00369">
    <property type="entry name" value="LRR_TYP"/>
    <property type="match status" value="6"/>
</dbReference>
<feature type="compositionally biased region" description="Basic residues" evidence="3">
    <location>
        <begin position="782"/>
        <end position="794"/>
    </location>
</feature>
<reference evidence="4" key="1">
    <citation type="submission" date="2023-03" db="EMBL/GenBank/DDBJ databases">
        <title>Massive genome expansion in bonnet fungi (Mycena s.s.) driven by repeated elements and novel gene families across ecological guilds.</title>
        <authorList>
            <consortium name="Lawrence Berkeley National Laboratory"/>
            <person name="Harder C.B."/>
            <person name="Miyauchi S."/>
            <person name="Viragh M."/>
            <person name="Kuo A."/>
            <person name="Thoen E."/>
            <person name="Andreopoulos B."/>
            <person name="Lu D."/>
            <person name="Skrede I."/>
            <person name="Drula E."/>
            <person name="Henrissat B."/>
            <person name="Morin E."/>
            <person name="Kohler A."/>
            <person name="Barry K."/>
            <person name="LaButti K."/>
            <person name="Morin E."/>
            <person name="Salamov A."/>
            <person name="Lipzen A."/>
            <person name="Mereny Z."/>
            <person name="Hegedus B."/>
            <person name="Baldrian P."/>
            <person name="Stursova M."/>
            <person name="Weitz H."/>
            <person name="Taylor A."/>
            <person name="Grigoriev I.V."/>
            <person name="Nagy L.G."/>
            <person name="Martin F."/>
            <person name="Kauserud H."/>
        </authorList>
    </citation>
    <scope>NUCLEOTIDE SEQUENCE</scope>
    <source>
        <strain evidence="4">CBHHK067</strain>
    </source>
</reference>
<dbReference type="GO" id="GO:1902412">
    <property type="term" value="P:regulation of mitotic cytokinesis"/>
    <property type="evidence" value="ECO:0007669"/>
    <property type="project" value="TreeGrafter"/>
</dbReference>
<evidence type="ECO:0000313" key="5">
    <source>
        <dbReference type="Proteomes" id="UP001221757"/>
    </source>
</evidence>
<accession>A0AAD7DNI4</accession>
<keyword evidence="2" id="KW-0677">Repeat</keyword>
<dbReference type="PANTHER" id="PTHR47566">
    <property type="match status" value="1"/>
</dbReference>
<protein>
    <recommendedName>
        <fullName evidence="6">L domain-like protein</fullName>
    </recommendedName>
</protein>
<dbReference type="Gene3D" id="3.80.10.10">
    <property type="entry name" value="Ribonuclease Inhibitor"/>
    <property type="match status" value="2"/>
</dbReference>
<dbReference type="InterPro" id="IPR003591">
    <property type="entry name" value="Leu-rich_rpt_typical-subtyp"/>
</dbReference>
<dbReference type="InterPro" id="IPR032675">
    <property type="entry name" value="LRR_dom_sf"/>
</dbReference>
<feature type="region of interest" description="Disordered" evidence="3">
    <location>
        <begin position="690"/>
        <end position="717"/>
    </location>
</feature>
<evidence type="ECO:0000256" key="2">
    <source>
        <dbReference type="ARBA" id="ARBA00022737"/>
    </source>
</evidence>
<dbReference type="InterPro" id="IPR052574">
    <property type="entry name" value="CDIRP"/>
</dbReference>
<feature type="region of interest" description="Disordered" evidence="3">
    <location>
        <begin position="751"/>
        <end position="858"/>
    </location>
</feature>
<gene>
    <name evidence="4" type="ORF">B0H17DRAFT_1055320</name>
</gene>
<keyword evidence="1" id="KW-0433">Leucine-rich repeat</keyword>
<feature type="compositionally biased region" description="Basic and acidic residues" evidence="3">
    <location>
        <begin position="613"/>
        <end position="630"/>
    </location>
</feature>
<evidence type="ECO:0000256" key="1">
    <source>
        <dbReference type="ARBA" id="ARBA00022614"/>
    </source>
</evidence>
<feature type="compositionally biased region" description="Polar residues" evidence="3">
    <location>
        <begin position="760"/>
        <end position="774"/>
    </location>
</feature>
<feature type="compositionally biased region" description="Acidic residues" evidence="3">
    <location>
        <begin position="661"/>
        <end position="670"/>
    </location>
</feature>
<name>A0AAD7DNI4_MYCRO</name>
<dbReference type="PANTHER" id="PTHR47566:SF1">
    <property type="entry name" value="PROTEIN NUD1"/>
    <property type="match status" value="1"/>
</dbReference>
<dbReference type="Pfam" id="PF13855">
    <property type="entry name" value="LRR_8"/>
    <property type="match status" value="2"/>
</dbReference>
<evidence type="ECO:0008006" key="6">
    <source>
        <dbReference type="Google" id="ProtNLM"/>
    </source>
</evidence>
<feature type="region of interest" description="Disordered" evidence="3">
    <location>
        <begin position="661"/>
        <end position="680"/>
    </location>
</feature>
<sequence>MSEGSIQRPAWQTEELQDEWVDLDSDDASEDAHNLTYGTRSISLTVPLPSQIHTNSNLEADKSNSYTSFHAVGTFLVREDIPNGPVLPKTPGRGRTGIIKDFFSPLPLERMFEPPTPPIAPIPVPPTPAPPAAEPDSPSDEILETDMPNMVSFHGRKASVNCQFTFAAPRDHSLVPDTAKPSYPQAQSTPTPFAPNNAAPTTDPRLRLFQFQYDTFTREHLSALADSIAVNTPSGTGARSDGRLSTVSEASFSDLRSTKRVKLSPPSDYGEGAGARASIARPKIYGKAYVGESLSLMEKIKQARDFSTLSTVASAHHLAPDAGDGNDENTSMNDKPSAYEKLRRSSLLNVPTNTDSNPSSSAGTMNSSGPYSSSTYRQQAAALMAQIKSDMKGNKRIFSGDSEMSHVTAHFDEEMSFAHVAPPTIAIHLHDKENQREIPRHHRRASSSGSARLRASPRRTNRQQESTGEGDGELADDLSKLSIAWRRPGSSLVPPNGVSIIANPALLGPAAAAYPTATIRSGTNEDLNRFVSSSTASGTTLTVGSIPSYVKHPGPAQLRTIAPNDVPVLPDRMGDMLFDKVMLKWVKSVQAGDGDAQDFVVEEESEDPFGDIESLRDDSRGGGEAERAGDGTDDEEEMELTSFSTDASGRVVAVMTGVDTDVIDDNDSTTDSEGGNDAVVTGELEHAIPTLRESESESEDETQPAHRHHLDESQSLTDAFAPPPIVVTTFNTPPPSAVKVPFSALKNQTPSSALAKHGATPTSAIKSSAATPSSALKDPSRQRYRTPRRTHRRSVSFSDGKRDGPIRGLSAVEPSARSKRIAEMLARSDSSELDSDSPTKGGARASGSGSGFASGSGSALAGSASASASVSASSSRRVFSRSPAHRSVGANNGTFLTECSFGVAHDRLVEVLTDVEPFEPHWEALSTVDLSGRRLESAARLKEFLPALDALNLNANQLSWLSGVPGGVRTLSVASNRLTGVTSYSHLLNLENLDISGNEVDSLRQLACLRHLRELRADGNAIESVEGLERMDGLMKLSLEGNQLRELEVEGFRWTRLEMLNVSGNRLERVSGLAGLQSLAALNVDNNLLGTLDVGGAMPRLRILRASGNRLRTLHVHWFAGLRTLYADGNVLEGDALHGAEQLDVVRAKGTLGRAAGREGKGALSRLENLSLRNQGGRGMSLDFLVRGDVRDAKRLYLSGNALPANFLSSACYNLVYLELANCRLTTLPPSLSTLAPNLRALNLNYNFLEDVRGLEGLTRLRKLSVVGARLKGTKEIIRVVRGLAEVEVLDFRMNPCTLGWYLPLLVGKEEEPGLSGGAWAELDARFRRGLPDGVYVGRLAYRGLVMRACAGVRVLDGVAVTPKERAKTVRVLGWLAGQDRG</sequence>
<dbReference type="GO" id="GO:0035591">
    <property type="term" value="F:signaling adaptor activity"/>
    <property type="evidence" value="ECO:0007669"/>
    <property type="project" value="TreeGrafter"/>
</dbReference>
<organism evidence="4 5">
    <name type="scientific">Mycena rosella</name>
    <name type="common">Pink bonnet</name>
    <name type="synonym">Agaricus rosellus</name>
    <dbReference type="NCBI Taxonomy" id="1033263"/>
    <lineage>
        <taxon>Eukaryota</taxon>
        <taxon>Fungi</taxon>
        <taxon>Dikarya</taxon>
        <taxon>Basidiomycota</taxon>
        <taxon>Agaricomycotina</taxon>
        <taxon>Agaricomycetes</taxon>
        <taxon>Agaricomycetidae</taxon>
        <taxon>Agaricales</taxon>
        <taxon>Marasmiineae</taxon>
        <taxon>Mycenaceae</taxon>
        <taxon>Mycena</taxon>
    </lineage>
</organism>
<dbReference type="Proteomes" id="UP001221757">
    <property type="component" value="Unassembled WGS sequence"/>
</dbReference>
<evidence type="ECO:0000313" key="4">
    <source>
        <dbReference type="EMBL" id="KAJ7695714.1"/>
    </source>
</evidence>
<dbReference type="GO" id="GO:0061499">
    <property type="term" value="C:outer plaque of mitotic spindle pole body"/>
    <property type="evidence" value="ECO:0007669"/>
    <property type="project" value="TreeGrafter"/>
</dbReference>
<keyword evidence="5" id="KW-1185">Reference proteome</keyword>
<dbReference type="EMBL" id="JARKIE010000037">
    <property type="protein sequence ID" value="KAJ7695714.1"/>
    <property type="molecule type" value="Genomic_DNA"/>
</dbReference>
<feature type="region of interest" description="Disordered" evidence="3">
    <location>
        <begin position="434"/>
        <end position="475"/>
    </location>
</feature>